<dbReference type="GO" id="GO:0004674">
    <property type="term" value="F:protein serine/threonine kinase activity"/>
    <property type="evidence" value="ECO:0007669"/>
    <property type="project" value="UniProtKB-EC"/>
</dbReference>
<evidence type="ECO:0000256" key="10">
    <source>
        <dbReference type="PROSITE-ProRule" id="PRU10141"/>
    </source>
</evidence>
<comment type="catalytic activity">
    <reaction evidence="8">
        <text>L-threonyl-[protein] + ATP = O-phospho-L-threonyl-[protein] + ADP + H(+)</text>
        <dbReference type="Rhea" id="RHEA:46608"/>
        <dbReference type="Rhea" id="RHEA-COMP:11060"/>
        <dbReference type="Rhea" id="RHEA-COMP:11605"/>
        <dbReference type="ChEBI" id="CHEBI:15378"/>
        <dbReference type="ChEBI" id="CHEBI:30013"/>
        <dbReference type="ChEBI" id="CHEBI:30616"/>
        <dbReference type="ChEBI" id="CHEBI:61977"/>
        <dbReference type="ChEBI" id="CHEBI:456216"/>
        <dbReference type="EC" id="2.7.11.1"/>
    </reaction>
</comment>
<dbReference type="CDD" id="cd22249">
    <property type="entry name" value="UDM1_RNF168_RNF169-like"/>
    <property type="match status" value="1"/>
</dbReference>
<dbReference type="InterPro" id="IPR024435">
    <property type="entry name" value="HisRS-related_dom"/>
</dbReference>
<keyword evidence="11" id="KW-0175">Coiled coil</keyword>
<feature type="region of interest" description="Disordered" evidence="12">
    <location>
        <begin position="716"/>
        <end position="743"/>
    </location>
</feature>
<dbReference type="InterPro" id="IPR045864">
    <property type="entry name" value="aa-tRNA-synth_II/BPL/LPL"/>
</dbReference>
<comment type="caution">
    <text evidence="15">The sequence shown here is derived from an EMBL/GenBank/DDBJ whole genome shotgun (WGS) entry which is preliminary data.</text>
</comment>
<evidence type="ECO:0000256" key="1">
    <source>
        <dbReference type="ARBA" id="ARBA00012513"/>
    </source>
</evidence>
<keyword evidence="6 10" id="KW-0067">ATP-binding</keyword>
<dbReference type="SMART" id="SM00591">
    <property type="entry name" value="RWD"/>
    <property type="match status" value="1"/>
</dbReference>
<dbReference type="Gene3D" id="3.10.110.10">
    <property type="entry name" value="Ubiquitin Conjugating Enzyme"/>
    <property type="match status" value="1"/>
</dbReference>
<protein>
    <recommendedName>
        <fullName evidence="1">non-specific serine/threonine protein kinase</fullName>
        <ecNumber evidence="1">2.7.11.1</ecNumber>
    </recommendedName>
</protein>
<evidence type="ECO:0000256" key="11">
    <source>
        <dbReference type="SAM" id="Coils"/>
    </source>
</evidence>
<evidence type="ECO:0000313" key="16">
    <source>
        <dbReference type="Proteomes" id="UP001479436"/>
    </source>
</evidence>
<keyword evidence="4 10" id="KW-0547">Nucleotide-binding</keyword>
<dbReference type="Gene3D" id="3.30.930.10">
    <property type="entry name" value="Bira Bifunctional Protein, Domain 2"/>
    <property type="match status" value="1"/>
</dbReference>
<feature type="domain" description="Protein kinase" evidence="13">
    <location>
        <begin position="237"/>
        <end position="510"/>
    </location>
</feature>
<evidence type="ECO:0000313" key="15">
    <source>
        <dbReference type="EMBL" id="KAK9721901.1"/>
    </source>
</evidence>
<dbReference type="SUPFAM" id="SSF52954">
    <property type="entry name" value="Class II aaRS ABD-related"/>
    <property type="match status" value="1"/>
</dbReference>
<comment type="catalytic activity">
    <reaction evidence="9">
        <text>L-seryl-[protein] + ATP = O-phospho-L-seryl-[protein] + ADP + H(+)</text>
        <dbReference type="Rhea" id="RHEA:17989"/>
        <dbReference type="Rhea" id="RHEA-COMP:9863"/>
        <dbReference type="Rhea" id="RHEA-COMP:11604"/>
        <dbReference type="ChEBI" id="CHEBI:15378"/>
        <dbReference type="ChEBI" id="CHEBI:29999"/>
        <dbReference type="ChEBI" id="CHEBI:30616"/>
        <dbReference type="ChEBI" id="CHEBI:83421"/>
        <dbReference type="ChEBI" id="CHEBI:456216"/>
        <dbReference type="EC" id="2.7.11.1"/>
    </reaction>
</comment>
<keyword evidence="5 15" id="KW-0418">Kinase</keyword>
<dbReference type="InterPro" id="IPR006575">
    <property type="entry name" value="RWD_dom"/>
</dbReference>
<dbReference type="InterPro" id="IPR036621">
    <property type="entry name" value="Anticodon-bd_dom_sf"/>
</dbReference>
<gene>
    <name evidence="15" type="primary">GCN2_1</name>
    <name evidence="15" type="ORF">K7432_003054</name>
</gene>
<evidence type="ECO:0000256" key="6">
    <source>
        <dbReference type="ARBA" id="ARBA00022840"/>
    </source>
</evidence>
<dbReference type="Gene3D" id="3.40.50.800">
    <property type="entry name" value="Anticodon-binding domain"/>
    <property type="match status" value="1"/>
</dbReference>
<dbReference type="PANTHER" id="PTHR11042:SF136">
    <property type="entry name" value="EIF-2-ALPHA KINASE GCN2"/>
    <property type="match status" value="1"/>
</dbReference>
<evidence type="ECO:0000256" key="8">
    <source>
        <dbReference type="ARBA" id="ARBA00047899"/>
    </source>
</evidence>
<dbReference type="InterPro" id="IPR041715">
    <property type="entry name" value="HisRS-like_core"/>
</dbReference>
<feature type="compositionally biased region" description="Low complexity" evidence="12">
    <location>
        <begin position="661"/>
        <end position="671"/>
    </location>
</feature>
<dbReference type="Pfam" id="PF05773">
    <property type="entry name" value="RWD"/>
    <property type="match status" value="1"/>
</dbReference>
<dbReference type="PROSITE" id="PS50011">
    <property type="entry name" value="PROTEIN_KINASE_DOM"/>
    <property type="match status" value="2"/>
</dbReference>
<dbReference type="Pfam" id="PF13393">
    <property type="entry name" value="tRNA-synt_His"/>
    <property type="match status" value="1"/>
</dbReference>
<evidence type="ECO:0000256" key="5">
    <source>
        <dbReference type="ARBA" id="ARBA00022777"/>
    </source>
</evidence>
<dbReference type="PIRSF" id="PIRSF000660">
    <property type="entry name" value="Ser/Thr_PK_GCN2"/>
    <property type="match status" value="1"/>
</dbReference>
<evidence type="ECO:0000256" key="12">
    <source>
        <dbReference type="SAM" id="MobiDB-lite"/>
    </source>
</evidence>
<dbReference type="PROSITE" id="PS00107">
    <property type="entry name" value="PROTEIN_KINASE_ATP"/>
    <property type="match status" value="1"/>
</dbReference>
<dbReference type="PROSITE" id="PS50908">
    <property type="entry name" value="RWD"/>
    <property type="match status" value="1"/>
</dbReference>
<dbReference type="Pfam" id="PF00069">
    <property type="entry name" value="Pkinase"/>
    <property type="match status" value="3"/>
</dbReference>
<organism evidence="15 16">
    <name type="scientific">Basidiobolus ranarum</name>
    <dbReference type="NCBI Taxonomy" id="34480"/>
    <lineage>
        <taxon>Eukaryota</taxon>
        <taxon>Fungi</taxon>
        <taxon>Fungi incertae sedis</taxon>
        <taxon>Zoopagomycota</taxon>
        <taxon>Entomophthoromycotina</taxon>
        <taxon>Basidiobolomycetes</taxon>
        <taxon>Basidiobolales</taxon>
        <taxon>Basidiobolaceae</taxon>
        <taxon>Basidiobolus</taxon>
    </lineage>
</organism>
<dbReference type="InterPro" id="IPR016255">
    <property type="entry name" value="Gcn2"/>
</dbReference>
<dbReference type="SUPFAM" id="SSF54495">
    <property type="entry name" value="UBC-like"/>
    <property type="match status" value="1"/>
</dbReference>
<dbReference type="SUPFAM" id="SSF56112">
    <property type="entry name" value="Protein kinase-like (PK-like)"/>
    <property type="match status" value="2"/>
</dbReference>
<evidence type="ECO:0000256" key="4">
    <source>
        <dbReference type="ARBA" id="ARBA00022741"/>
    </source>
</evidence>
<dbReference type="PANTHER" id="PTHR11042">
    <property type="entry name" value="EUKARYOTIC TRANSLATION INITIATION FACTOR 2-ALPHA KINASE EIF2-ALPHA KINASE -RELATED"/>
    <property type="match status" value="1"/>
</dbReference>
<dbReference type="InterPro" id="IPR008271">
    <property type="entry name" value="Ser/Thr_kinase_AS"/>
</dbReference>
<comment type="similarity">
    <text evidence="7">Belongs to the protein kinase superfamily. Ser/Thr protein kinase family. GCN2 subfamily.</text>
</comment>
<dbReference type="SMART" id="SM00220">
    <property type="entry name" value="S_TKc"/>
    <property type="match status" value="2"/>
</dbReference>
<dbReference type="CDD" id="cd23823">
    <property type="entry name" value="RWD_GCN2"/>
    <property type="match status" value="1"/>
</dbReference>
<evidence type="ECO:0000256" key="3">
    <source>
        <dbReference type="ARBA" id="ARBA00022679"/>
    </source>
</evidence>
<dbReference type="Gene3D" id="3.30.200.20">
    <property type="entry name" value="Phosphorylase Kinase, domain 1"/>
    <property type="match status" value="1"/>
</dbReference>
<keyword evidence="15" id="KW-0648">Protein biosynthesis</keyword>
<dbReference type="Proteomes" id="UP001479436">
    <property type="component" value="Unassembled WGS sequence"/>
</dbReference>
<dbReference type="Pfam" id="PF12745">
    <property type="entry name" value="HGTP_anticodon2"/>
    <property type="match status" value="1"/>
</dbReference>
<evidence type="ECO:0000259" key="14">
    <source>
        <dbReference type="PROSITE" id="PS50908"/>
    </source>
</evidence>
<dbReference type="EMBL" id="JASJQH010006964">
    <property type="protein sequence ID" value="KAK9721901.1"/>
    <property type="molecule type" value="Genomic_DNA"/>
</dbReference>
<dbReference type="InterPro" id="IPR016135">
    <property type="entry name" value="UBQ-conjugating_enzyme/RWD"/>
</dbReference>
<evidence type="ECO:0000259" key="13">
    <source>
        <dbReference type="PROSITE" id="PS50011"/>
    </source>
</evidence>
<keyword evidence="16" id="KW-1185">Reference proteome</keyword>
<dbReference type="PROSITE" id="PS00108">
    <property type="entry name" value="PROTEIN_KINASE_ST"/>
    <property type="match status" value="2"/>
</dbReference>
<feature type="coiled-coil region" evidence="11">
    <location>
        <begin position="136"/>
        <end position="200"/>
    </location>
</feature>
<sequence>MDNSEIQENELEALKAIFMSDFETINVTSAWNILPTAHEFRLHLVPHGDELKDIVTVDLYVRFGKNYPTTLPELRLEKWKGLSLAQIQELTKQMKAFAATLIGQEMTYEIANLVQDFITTNNSAMTPTISFHDQMLNRLELTTKEEQEKAQIEQSRLEQIQEEIKMNEQLSLTKKIQEDIQRKEEKIKEERQRRKELKVKNMRDTVAPEDLDFLKVSFDEPIVLDPENSQNATFQSVIIYHKLGQDSVGVLHLVKPTDYLTKAGYRDNDVLCLKELEITAPYYQSNTGIGKLQQVKKELDKLKGLRNNHMVSIFGAKLEMVEAGWKLYVLSEYVAGETLQDLLEKCGTIQLSLVRKYSKQLLYSLIYIHANGFVHRDVKTANIYCTEDIQKTKIVKLCNVSYARRLLDLDQICPLSPMFSDDATSSWPAPEIVSRPDLFGRKTDIWSLGVAMVEMIWGSQITTKYPDIEQLFEASTTEIPDSLRDILSKILSKDPKLRPAALELLEHPFLIEEDNNVHPITFMLNTKMKSPVSISKGVHDVAGDLNFSNAFLHPALSLDSPLSPLKSPLNSFGSVGFSRYKSDFEEIEFLGKGGFGEVVKARNKLDGRHYAIKKIKLNPRDIDNNRKILREVTTLSRLHHQYVVRYFTTWLEDADGAWMDSESNSDYSSEGSDLEKSNDEDDISAIDFQSDFLSTDGKNNLSRSYSNIHFGSKRSSPFLTSEDESDDGLSPDTSSNMNVNFKRPPNPPESYRILYIQMEFCEKKTLRDVIDEGIAVDEAWRLFRQIVEGLVHVHSQKMIHRDLKPNNIFLDSNGDIKIGDFGLATSSYALMDVNASKQVSYDGAYEDSMTSGVGTTFYVAPEIADKSKYGSRYTQKVDIYSLGVIFFEMCCPFSTGMERAIALGDIRSVDIVFPTQFPIDTMKNQANIIRWLLSHNSKDRPTSLELLRSEWLPPKMEDDYIEECLRTIGNPNTPFYHRLMGSLFGQEPDKHKDFTYDFNSKNNTFDQHNALFYAKVHDRLIRIFNLHAAIELGTPLLMPKSDIYDSSQKPVHLLDATGGIVQLPFDLTVPFARYISRNNITQLKRYTFDKVYRENIVGGQPKTVHEVDFDIVHTTPTNMVPDAEVLKLVDEILDEFPSFRNVPHCFLINHGNVIQAMFDHCRIPVKDRRSISNLLGQLGKSPIPPHLRTQFATQYQLSKDSLDNLELFNIRGEFESVVRKLEELITSEATRKLMRDGVDDLRILIKLAKNFGLRRKIIFYPFLTYNHHYYKNGFIFQATQESNQKEVIAGGGRYDALIENFQHPNSEKSLKKVYAVGVNIALQKIILSMSQYQTQIIKSLMSKTHEEDRSFGLWAPKKCDVFVASFGKILLQERIEIVRELWAHNIRSDFLYEDDSNLTPEQLVKVCKYQGINWIVIVRHRSQETKSGVRDSGTVKVKNILRRIETEVPKNELCNWLNAEIADQLRIDYQVSGSKYRKHDLSSNIQNEFASVNFRHEHGSTNHPQTESHNKIEFNVMVLTPQTRSKMKHKQKQLIIDKALNNVNQFATGIANGSTPILALDVTEEILRKILDCDIMDDESFRKVLDITPPHHRDYIYNVRQSMERLYENDGHKCAWLYSYRDDWNVLYEYQ</sequence>
<feature type="domain" description="RWD" evidence="14">
    <location>
        <begin position="9"/>
        <end position="121"/>
    </location>
</feature>
<evidence type="ECO:0000256" key="2">
    <source>
        <dbReference type="ARBA" id="ARBA00022527"/>
    </source>
</evidence>
<dbReference type="EC" id="2.7.11.1" evidence="1"/>
<dbReference type="InterPro" id="IPR011009">
    <property type="entry name" value="Kinase-like_dom_sf"/>
</dbReference>
<dbReference type="InterPro" id="IPR000719">
    <property type="entry name" value="Prot_kinase_dom"/>
</dbReference>
<dbReference type="InterPro" id="IPR017441">
    <property type="entry name" value="Protein_kinase_ATP_BS"/>
</dbReference>
<feature type="binding site" evidence="10">
    <location>
        <position position="614"/>
    </location>
    <ligand>
        <name>ATP</name>
        <dbReference type="ChEBI" id="CHEBI:30616"/>
    </ligand>
</feature>
<dbReference type="CDD" id="cd14046">
    <property type="entry name" value="STKc_EIF2AK4_GCN2_rpt2"/>
    <property type="match status" value="1"/>
</dbReference>
<dbReference type="SUPFAM" id="SSF55681">
    <property type="entry name" value="Class II aaRS and biotin synthetases"/>
    <property type="match status" value="1"/>
</dbReference>
<reference evidence="15 16" key="1">
    <citation type="submission" date="2023-04" db="EMBL/GenBank/DDBJ databases">
        <title>Genome of Basidiobolus ranarum AG-B5.</title>
        <authorList>
            <person name="Stajich J.E."/>
            <person name="Carter-House D."/>
            <person name="Gryganskyi A."/>
        </authorList>
    </citation>
    <scope>NUCLEOTIDE SEQUENCE [LARGE SCALE GENOMIC DNA]</scope>
    <source>
        <strain evidence="15 16">AG-B5</strain>
    </source>
</reference>
<accession>A0ABR2W6T0</accession>
<dbReference type="GO" id="GO:0003743">
    <property type="term" value="F:translation initiation factor activity"/>
    <property type="evidence" value="ECO:0007669"/>
    <property type="project" value="UniProtKB-KW"/>
</dbReference>
<dbReference type="Gene3D" id="1.10.510.10">
    <property type="entry name" value="Transferase(Phosphotransferase) domain 1"/>
    <property type="match status" value="2"/>
</dbReference>
<name>A0ABR2W6T0_9FUNG</name>
<feature type="region of interest" description="Disordered" evidence="12">
    <location>
        <begin position="661"/>
        <end position="680"/>
    </location>
</feature>
<proteinExistence type="inferred from homology"/>
<feature type="domain" description="Protein kinase" evidence="13">
    <location>
        <begin position="584"/>
        <end position="952"/>
    </location>
</feature>
<keyword evidence="15" id="KW-0396">Initiation factor</keyword>
<keyword evidence="3 15" id="KW-0808">Transferase</keyword>
<evidence type="ECO:0000256" key="7">
    <source>
        <dbReference type="ARBA" id="ARBA00037982"/>
    </source>
</evidence>
<dbReference type="InterPro" id="IPR050339">
    <property type="entry name" value="CC_SR_Kinase"/>
</dbReference>
<evidence type="ECO:0000256" key="9">
    <source>
        <dbReference type="ARBA" id="ARBA00048679"/>
    </source>
</evidence>
<keyword evidence="2" id="KW-0723">Serine/threonine-protein kinase</keyword>